<organism evidence="4 5">
    <name type="scientific">Candidatus Paraluminiphilus aquimaris</name>
    <dbReference type="NCBI Taxonomy" id="2518994"/>
    <lineage>
        <taxon>Bacteria</taxon>
        <taxon>Pseudomonadati</taxon>
        <taxon>Pseudomonadota</taxon>
        <taxon>Gammaproteobacteria</taxon>
        <taxon>Cellvibrionales</taxon>
        <taxon>Halieaceae</taxon>
        <taxon>Candidatus Paraluminiphilus</taxon>
    </lineage>
</organism>
<keyword evidence="2" id="KW-1133">Transmembrane helix</keyword>
<gene>
    <name evidence="4" type="ORF">E0F26_05900</name>
</gene>
<dbReference type="Proteomes" id="UP001317963">
    <property type="component" value="Chromosome"/>
</dbReference>
<dbReference type="Pfam" id="PF02397">
    <property type="entry name" value="Bac_transf"/>
    <property type="match status" value="1"/>
</dbReference>
<comment type="similarity">
    <text evidence="1">Belongs to the bacterial sugar transferase family.</text>
</comment>
<keyword evidence="4" id="KW-0808">Transferase</keyword>
<proteinExistence type="inferred from homology"/>
<protein>
    <submittedName>
        <fullName evidence="4">Sugar transferase</fullName>
    </submittedName>
</protein>
<accession>A0ABY6Q6J1</accession>
<evidence type="ECO:0000256" key="2">
    <source>
        <dbReference type="SAM" id="Phobius"/>
    </source>
</evidence>
<name>A0ABY6Q6J1_9GAMM</name>
<dbReference type="PANTHER" id="PTHR30576">
    <property type="entry name" value="COLANIC BIOSYNTHESIS UDP-GLUCOSE LIPID CARRIER TRANSFERASE"/>
    <property type="match status" value="1"/>
</dbReference>
<keyword evidence="2" id="KW-0812">Transmembrane</keyword>
<dbReference type="InterPro" id="IPR003362">
    <property type="entry name" value="Bact_transf"/>
</dbReference>
<evidence type="ECO:0000313" key="5">
    <source>
        <dbReference type="Proteomes" id="UP001317963"/>
    </source>
</evidence>
<dbReference type="RefSeq" id="WP_279243120.1">
    <property type="nucleotide sequence ID" value="NZ_CP036501.1"/>
</dbReference>
<dbReference type="PANTHER" id="PTHR30576:SF0">
    <property type="entry name" value="UNDECAPRENYL-PHOSPHATE N-ACETYLGALACTOSAMINYL 1-PHOSPHATE TRANSFERASE-RELATED"/>
    <property type="match status" value="1"/>
</dbReference>
<feature type="transmembrane region" description="Helical" evidence="2">
    <location>
        <begin position="12"/>
        <end position="35"/>
    </location>
</feature>
<evidence type="ECO:0000256" key="1">
    <source>
        <dbReference type="ARBA" id="ARBA00006464"/>
    </source>
</evidence>
<dbReference type="GO" id="GO:0016740">
    <property type="term" value="F:transferase activity"/>
    <property type="evidence" value="ECO:0007669"/>
    <property type="project" value="UniProtKB-KW"/>
</dbReference>
<feature type="domain" description="Bacterial sugar transferase" evidence="3">
    <location>
        <begin position="9"/>
        <end position="201"/>
    </location>
</feature>
<reference evidence="4 5" key="1">
    <citation type="submission" date="2019-02" db="EMBL/GenBank/DDBJ databases">
        <title>Halieaceae_genomes.</title>
        <authorList>
            <person name="Li S.-H."/>
        </authorList>
    </citation>
    <scope>NUCLEOTIDE SEQUENCE [LARGE SCALE GENOMIC DNA]</scope>
    <source>
        <strain evidence="4 5">JH123</strain>
    </source>
</reference>
<dbReference type="EMBL" id="CP036501">
    <property type="protein sequence ID" value="UZP74306.1"/>
    <property type="molecule type" value="Genomic_DNA"/>
</dbReference>
<keyword evidence="5" id="KW-1185">Reference proteome</keyword>
<evidence type="ECO:0000313" key="4">
    <source>
        <dbReference type="EMBL" id="UZP74306.1"/>
    </source>
</evidence>
<evidence type="ECO:0000259" key="3">
    <source>
        <dbReference type="Pfam" id="PF02397"/>
    </source>
</evidence>
<sequence>MGLIQIRLKSALDRVVAFFGLGILFPVIVIIGFFVKVGSPGPVFFKQKRVGKSEIFFEIYKFRSMYLAESHTGDVSEGMSAEEARSKYQTTVKNDPRITPIGKFIRKYYLDELPQLINVLKGEMSLVGPRPYTPSEIVDYKPSHWKQRHLVKPGITGLSQLFLKGRNGKQYSRICLDLAYVKNQSFLLDMYIFFYTFIKLIKGSSF</sequence>
<keyword evidence="2" id="KW-0472">Membrane</keyword>